<comment type="subcellular location">
    <subcellularLocation>
        <location evidence="1">Cell outer membrane</location>
    </subcellularLocation>
</comment>
<dbReference type="EMBL" id="QWDN01000003">
    <property type="protein sequence ID" value="TEB44438.1"/>
    <property type="molecule type" value="Genomic_DNA"/>
</dbReference>
<keyword evidence="3" id="KW-0732">Signal</keyword>
<evidence type="ECO:0000256" key="4">
    <source>
        <dbReference type="ARBA" id="ARBA00023136"/>
    </source>
</evidence>
<evidence type="ECO:0000256" key="2">
    <source>
        <dbReference type="ARBA" id="ARBA00006275"/>
    </source>
</evidence>
<evidence type="ECO:0000256" key="5">
    <source>
        <dbReference type="ARBA" id="ARBA00023237"/>
    </source>
</evidence>
<evidence type="ECO:0000313" key="12">
    <source>
        <dbReference type="Proteomes" id="UP000298340"/>
    </source>
</evidence>
<dbReference type="Gene3D" id="1.25.40.390">
    <property type="match status" value="1"/>
</dbReference>
<evidence type="ECO:0000313" key="9">
    <source>
        <dbReference type="EMBL" id="TCN59042.1"/>
    </source>
</evidence>
<reference evidence="10 12" key="2">
    <citation type="journal article" date="2018" name="Syst. Appl. Microbiol.">
        <title>Flavobacterium circumlabens sp. nov. and Flavobacterium cupreum sp. nov., two psychrotrophic species isolated from Antarctic environmental samples.</title>
        <authorList>
            <person name="Kralova S."/>
            <person name="Busse H.J."/>
            <person name="Svec P."/>
            <person name="Maslanova I."/>
            <person name="Stankova E."/>
            <person name="Bartak M."/>
            <person name="Sedlacek I."/>
        </authorList>
    </citation>
    <scope>NUCLEOTIDE SEQUENCE [LARGE SCALE GENOMIC DNA]</scope>
    <source>
        <strain evidence="10 12">CCM 8828</strain>
    </source>
</reference>
<dbReference type="Pfam" id="PF07980">
    <property type="entry name" value="SusD_RagB"/>
    <property type="match status" value="1"/>
</dbReference>
<dbReference type="Pfam" id="PF14322">
    <property type="entry name" value="SusD-like_3"/>
    <property type="match status" value="1"/>
</dbReference>
<dbReference type="GO" id="GO:0009279">
    <property type="term" value="C:cell outer membrane"/>
    <property type="evidence" value="ECO:0007669"/>
    <property type="project" value="UniProtKB-SubCell"/>
</dbReference>
<proteinExistence type="inferred from homology"/>
<dbReference type="InterPro" id="IPR011990">
    <property type="entry name" value="TPR-like_helical_dom_sf"/>
</dbReference>
<protein>
    <submittedName>
        <fullName evidence="9">Outer membrane starch-binding protein</fullName>
    </submittedName>
    <submittedName>
        <fullName evidence="10">RagB/SusD family nutrient uptake outer membrane protein</fullName>
    </submittedName>
</protein>
<name>A0A4Y7UEV5_9FLAO</name>
<feature type="region of interest" description="Disordered" evidence="6">
    <location>
        <begin position="79"/>
        <end position="103"/>
    </location>
</feature>
<reference evidence="9" key="3">
    <citation type="submission" date="2019-03" db="EMBL/GenBank/DDBJ databases">
        <authorList>
            <person name="Whitman W."/>
            <person name="Huntemann M."/>
            <person name="Clum A."/>
            <person name="Pillay M."/>
            <person name="Palaniappan K."/>
            <person name="Varghese N."/>
            <person name="Mikhailova N."/>
            <person name="Stamatis D."/>
            <person name="Reddy T."/>
            <person name="Daum C."/>
            <person name="Shapiro N."/>
            <person name="Ivanova N."/>
            <person name="Kyrpides N."/>
            <person name="Woyke T."/>
        </authorList>
    </citation>
    <scope>NUCLEOTIDE SEQUENCE</scope>
    <source>
        <strain evidence="9">P5626</strain>
    </source>
</reference>
<evidence type="ECO:0000259" key="8">
    <source>
        <dbReference type="Pfam" id="PF14322"/>
    </source>
</evidence>
<comment type="similarity">
    <text evidence="2">Belongs to the SusD family.</text>
</comment>
<accession>A0A4Y7UEV5</accession>
<feature type="domain" description="SusD-like N-terminal" evidence="8">
    <location>
        <begin position="21"/>
        <end position="238"/>
    </location>
</feature>
<dbReference type="EMBL" id="SLWA01000003">
    <property type="protein sequence ID" value="TCN59042.1"/>
    <property type="molecule type" value="Genomic_DNA"/>
</dbReference>
<gene>
    <name evidence="10" type="ORF">D0809_11875</name>
    <name evidence="9" type="ORF">EV142_103491</name>
</gene>
<dbReference type="InterPro" id="IPR033985">
    <property type="entry name" value="SusD-like_N"/>
</dbReference>
<keyword evidence="5" id="KW-0998">Cell outer membrane</keyword>
<evidence type="ECO:0000313" key="11">
    <source>
        <dbReference type="Proteomes" id="UP000295270"/>
    </source>
</evidence>
<dbReference type="Proteomes" id="UP000295270">
    <property type="component" value="Unassembled WGS sequence"/>
</dbReference>
<dbReference type="RefSeq" id="WP_132035329.1">
    <property type="nucleotide sequence ID" value="NZ_QWDN01000003.1"/>
</dbReference>
<reference evidence="9 11" key="1">
    <citation type="journal article" date="2015" name="Stand. Genomic Sci.">
        <title>Genomic Encyclopedia of Bacterial and Archaeal Type Strains, Phase III: the genomes of soil and plant-associated and newly described type strains.</title>
        <authorList>
            <person name="Whitman W.B."/>
            <person name="Woyke T."/>
            <person name="Klenk H.P."/>
            <person name="Zhou Y."/>
            <person name="Lilburn T.G."/>
            <person name="Beck B.J."/>
            <person name="De Vos P."/>
            <person name="Vandamme P."/>
            <person name="Eisen J.A."/>
            <person name="Garrity G."/>
            <person name="Hugenholtz P."/>
            <person name="Kyrpides N.C."/>
        </authorList>
    </citation>
    <scope>NUCLEOTIDE SEQUENCE [LARGE SCALE GENOMIC DNA]</scope>
    <source>
        <strain evidence="9 11">P5626</strain>
    </source>
</reference>
<dbReference type="Proteomes" id="UP000298340">
    <property type="component" value="Unassembled WGS sequence"/>
</dbReference>
<dbReference type="OrthoDB" id="5694214at2"/>
<organism evidence="10 12">
    <name type="scientific">Flavobacterium circumlabens</name>
    <dbReference type="NCBI Taxonomy" id="2133765"/>
    <lineage>
        <taxon>Bacteria</taxon>
        <taxon>Pseudomonadati</taxon>
        <taxon>Bacteroidota</taxon>
        <taxon>Flavobacteriia</taxon>
        <taxon>Flavobacteriales</taxon>
        <taxon>Flavobacteriaceae</taxon>
        <taxon>Flavobacterium</taxon>
    </lineage>
</organism>
<feature type="domain" description="RagB/SusD" evidence="7">
    <location>
        <begin position="328"/>
        <end position="600"/>
    </location>
</feature>
<dbReference type="AlphaFoldDB" id="A0A4Y7UEV5"/>
<keyword evidence="11" id="KW-1185">Reference proteome</keyword>
<keyword evidence="4" id="KW-0472">Membrane</keyword>
<evidence type="ECO:0000259" key="7">
    <source>
        <dbReference type="Pfam" id="PF07980"/>
    </source>
</evidence>
<evidence type="ECO:0000256" key="1">
    <source>
        <dbReference type="ARBA" id="ARBA00004442"/>
    </source>
</evidence>
<dbReference type="SUPFAM" id="SSF48452">
    <property type="entry name" value="TPR-like"/>
    <property type="match status" value="1"/>
</dbReference>
<dbReference type="InterPro" id="IPR012944">
    <property type="entry name" value="SusD_RagB_dom"/>
</dbReference>
<sequence length="600" mass="67877">MKKIYSFGLLLCLLITSCNDDFLEKAPGVDLTEDFVFTNKANLDVFINTIYRYGVHSNFRYGNYASSYPFSKTTNTGSIHPSSSISDEGDASQQPGTEGNNVWNSGNILPTNIHTTEDIRYYIRWIAIRQINLVLKRINEVPDLDENYKNRVINEIKFIRALNYMEMLKRYGGMPIVTEVYEAGAPIVNPRATFEECVNFILEDLEGAIINLPATHSASETGRATKVAAAALKSEVLLYAASPQYNTATPVLSMANAADNKLICYGNYDANRWKLAADAAKEALDLATANNYLLVDVVANRNPNDLNNGTLGPLGNYRVSWEVPNNSEVIMMYQGGANRANGVTANYWDPLAFWNPRSFGSFWSGITVPLNFFKKYEKLDGTPQTWEATGGTDLIAKYAQLDPRFKQSMTYTTAYHFSSFNFAEIYEGGRDYPLCNGGMWLRKYIPRNGNNAYFPMDVIFRVNELYLNYAEALNEASGVPPIEAYNAVNAIRNRSAMPNLPAGLTKDQFRERVRNEIAIEMLNDDHRFWDVKRWLIAQEEGVMQGDFHGIKITRTGTAPNYKYSWVPYKFETRVFPDKMYLHPLPLNEVQKGNLIQNPGW</sequence>
<evidence type="ECO:0000256" key="3">
    <source>
        <dbReference type="ARBA" id="ARBA00022729"/>
    </source>
</evidence>
<dbReference type="PROSITE" id="PS51257">
    <property type="entry name" value="PROKAR_LIPOPROTEIN"/>
    <property type="match status" value="1"/>
</dbReference>
<evidence type="ECO:0000256" key="6">
    <source>
        <dbReference type="SAM" id="MobiDB-lite"/>
    </source>
</evidence>
<evidence type="ECO:0000313" key="10">
    <source>
        <dbReference type="EMBL" id="TEB44438.1"/>
    </source>
</evidence>
<comment type="caution">
    <text evidence="10">The sequence shown here is derived from an EMBL/GenBank/DDBJ whole genome shotgun (WGS) entry which is preliminary data.</text>
</comment>